<reference evidence="2" key="1">
    <citation type="submission" date="2021-02" db="EMBL/GenBank/DDBJ databases">
        <title>Natrosporangium hydrolyticum gen. nov., sp. nov, a haloalkaliphilic actinobacterium from a soda solonchak soil.</title>
        <authorList>
            <person name="Sorokin D.Y."/>
            <person name="Khijniak T.V."/>
            <person name="Zakharycheva A.P."/>
            <person name="Boueva O.V."/>
            <person name="Ariskina E.V."/>
            <person name="Hahnke R.L."/>
            <person name="Bunk B."/>
            <person name="Sproer C."/>
            <person name="Schumann P."/>
            <person name="Evtushenko L.I."/>
            <person name="Kublanov I.V."/>
        </authorList>
    </citation>
    <scope>NUCLEOTIDE SEQUENCE</scope>
    <source>
        <strain evidence="2">DSM 106523</strain>
    </source>
</reference>
<keyword evidence="3" id="KW-1185">Reference proteome</keyword>
<feature type="transmembrane region" description="Helical" evidence="1">
    <location>
        <begin position="37"/>
        <end position="58"/>
    </location>
</feature>
<feature type="transmembrane region" description="Helical" evidence="1">
    <location>
        <begin position="163"/>
        <end position="188"/>
    </location>
</feature>
<evidence type="ECO:0000256" key="1">
    <source>
        <dbReference type="SAM" id="Phobius"/>
    </source>
</evidence>
<proteinExistence type="predicted"/>
<dbReference type="KEGG" id="nhy:JQS43_03330"/>
<keyword evidence="1" id="KW-1133">Transmembrane helix</keyword>
<gene>
    <name evidence="2" type="ORF">JQS43_03330</name>
</gene>
<keyword evidence="1" id="KW-0472">Membrane</keyword>
<protein>
    <submittedName>
        <fullName evidence="2">ABC transporter permease</fullName>
    </submittedName>
</protein>
<accession>A0A895YC92</accession>
<sequence length="270" mass="26613">MKASMEGTATVPTAGRAGLVGALAAEWTKLWTVRTSWACLATALVLSALYPVIAGVTVRTQHAAGVEDPLLMPATAAAASGILVVGQLALLALATLVIAGEYGTGSIRTTLQCVPARARLLLAKALVVAPVLAVAGVVMASFGTALAWLAMGEQAPAVTVSELVRLVAGVAGYLALAGPLVVALGAVLRSVAGTLTAALVLMLLAPMLLDQSGIAVLTTIAAALPGSAGQVLITGGDPGPYGVAGALAVLAAWTVAAQLIAGAVMRARDG</sequence>
<name>A0A895YC92_9ACTN</name>
<dbReference type="Proteomes" id="UP000662857">
    <property type="component" value="Chromosome"/>
</dbReference>
<feature type="transmembrane region" description="Helical" evidence="1">
    <location>
        <begin position="244"/>
        <end position="265"/>
    </location>
</feature>
<dbReference type="EMBL" id="CP070499">
    <property type="protein sequence ID" value="QSB15407.1"/>
    <property type="molecule type" value="Genomic_DNA"/>
</dbReference>
<keyword evidence="1" id="KW-0812">Transmembrane</keyword>
<feature type="transmembrane region" description="Helical" evidence="1">
    <location>
        <begin position="78"/>
        <end position="100"/>
    </location>
</feature>
<feature type="transmembrane region" description="Helical" evidence="1">
    <location>
        <begin position="121"/>
        <end position="151"/>
    </location>
</feature>
<dbReference type="RefSeq" id="WP_239677588.1">
    <property type="nucleotide sequence ID" value="NZ_CP070499.1"/>
</dbReference>
<evidence type="ECO:0000313" key="3">
    <source>
        <dbReference type="Proteomes" id="UP000662857"/>
    </source>
</evidence>
<dbReference type="AlphaFoldDB" id="A0A895YC92"/>
<feature type="transmembrane region" description="Helical" evidence="1">
    <location>
        <begin position="200"/>
        <end position="224"/>
    </location>
</feature>
<evidence type="ECO:0000313" key="2">
    <source>
        <dbReference type="EMBL" id="QSB15407.1"/>
    </source>
</evidence>
<organism evidence="2 3">
    <name type="scientific">Natronosporangium hydrolyticum</name>
    <dbReference type="NCBI Taxonomy" id="2811111"/>
    <lineage>
        <taxon>Bacteria</taxon>
        <taxon>Bacillati</taxon>
        <taxon>Actinomycetota</taxon>
        <taxon>Actinomycetes</taxon>
        <taxon>Micromonosporales</taxon>
        <taxon>Micromonosporaceae</taxon>
        <taxon>Natronosporangium</taxon>
    </lineage>
</organism>